<feature type="compositionally biased region" description="Polar residues" evidence="1">
    <location>
        <begin position="108"/>
        <end position="117"/>
    </location>
</feature>
<reference evidence="2" key="1">
    <citation type="submission" date="2023-07" db="EMBL/GenBank/DDBJ databases">
        <authorList>
            <consortium name="CYATHOMIX"/>
        </authorList>
    </citation>
    <scope>NUCLEOTIDE SEQUENCE</scope>
    <source>
        <strain evidence="2">N/A</strain>
    </source>
</reference>
<evidence type="ECO:0008006" key="4">
    <source>
        <dbReference type="Google" id="ProtNLM"/>
    </source>
</evidence>
<keyword evidence="3" id="KW-1185">Reference proteome</keyword>
<organism evidence="2 3">
    <name type="scientific">Cylicocyclus nassatus</name>
    <name type="common">Nematode worm</name>
    <dbReference type="NCBI Taxonomy" id="53992"/>
    <lineage>
        <taxon>Eukaryota</taxon>
        <taxon>Metazoa</taxon>
        <taxon>Ecdysozoa</taxon>
        <taxon>Nematoda</taxon>
        <taxon>Chromadorea</taxon>
        <taxon>Rhabditida</taxon>
        <taxon>Rhabditina</taxon>
        <taxon>Rhabditomorpha</taxon>
        <taxon>Strongyloidea</taxon>
        <taxon>Strongylidae</taxon>
        <taxon>Cylicocyclus</taxon>
    </lineage>
</organism>
<name>A0AA36DMV3_CYLNA</name>
<evidence type="ECO:0000313" key="3">
    <source>
        <dbReference type="Proteomes" id="UP001176961"/>
    </source>
</evidence>
<evidence type="ECO:0000256" key="1">
    <source>
        <dbReference type="SAM" id="MobiDB-lite"/>
    </source>
</evidence>
<feature type="compositionally biased region" description="Polar residues" evidence="1">
    <location>
        <begin position="53"/>
        <end position="62"/>
    </location>
</feature>
<feature type="compositionally biased region" description="Low complexity" evidence="1">
    <location>
        <begin position="118"/>
        <end position="129"/>
    </location>
</feature>
<dbReference type="InterPro" id="IPR036397">
    <property type="entry name" value="RNaseH_sf"/>
</dbReference>
<feature type="compositionally biased region" description="Polar residues" evidence="1">
    <location>
        <begin position="138"/>
        <end position="171"/>
    </location>
</feature>
<dbReference type="EMBL" id="CATQJL010000001">
    <property type="protein sequence ID" value="CAJ0589339.1"/>
    <property type="molecule type" value="Genomic_DNA"/>
</dbReference>
<accession>A0AA36DMV3</accession>
<dbReference type="AlphaFoldDB" id="A0AA36DMV3"/>
<feature type="region of interest" description="Disordered" evidence="1">
    <location>
        <begin position="108"/>
        <end position="225"/>
    </location>
</feature>
<dbReference type="SUPFAM" id="SSF53098">
    <property type="entry name" value="Ribonuclease H-like"/>
    <property type="match status" value="1"/>
</dbReference>
<dbReference type="GO" id="GO:0003676">
    <property type="term" value="F:nucleic acid binding"/>
    <property type="evidence" value="ECO:0007669"/>
    <property type="project" value="InterPro"/>
</dbReference>
<dbReference type="Gene3D" id="3.30.420.10">
    <property type="entry name" value="Ribonuclease H-like superfamily/Ribonuclease H"/>
    <property type="match status" value="1"/>
</dbReference>
<proteinExistence type="predicted"/>
<feature type="compositionally biased region" description="Basic residues" evidence="1">
    <location>
        <begin position="199"/>
        <end position="218"/>
    </location>
</feature>
<gene>
    <name evidence="2" type="ORF">CYNAS_LOCUS1322</name>
</gene>
<evidence type="ECO:0000313" key="2">
    <source>
        <dbReference type="EMBL" id="CAJ0589339.1"/>
    </source>
</evidence>
<dbReference type="InterPro" id="IPR012337">
    <property type="entry name" value="RNaseH-like_sf"/>
</dbReference>
<feature type="region of interest" description="Disordered" evidence="1">
    <location>
        <begin position="53"/>
        <end position="83"/>
    </location>
</feature>
<sequence>MIDHFSKYVIAVALPNCKTTTVAQAIMDHCIFKYGVMSQLISDNAPYFRGEVMTTSESSNSADKPRDGTSSDSPQGSQEMATTDTNVATAVNTSRTPSFASHELLASNTPIQPRSGNPQTTPAPSTSPQHLPVGPDIQATSKQSLPPRSGTSPTISLPQQSVDLPSTSRAQPTPPNSLPPRQSPQGQQRISRPPQINKYSRKRRYPSSRRQKSFKRPARGPAQAEWLQRRTADDYWHYLMDMHPWARHVKPRPLRREDLTEAQISNVLPEDTYRQGAGEAVTITKSLCKFEWPQVQEDEILFTQSRRQVSCAVRFSEPPASLTARDWLCRQVEYFFPAYPDEGMAPLAVMKAQDDDAKWFCDRMGPFNNLIDKHDQAIRRMGKVYSMACAALAAYTTMYDDHRTHRVTGTVPSLTSYPLQIEFTLSDMSSETG</sequence>
<comment type="caution">
    <text evidence="2">The sequence shown here is derived from an EMBL/GenBank/DDBJ whole genome shotgun (WGS) entry which is preliminary data.</text>
</comment>
<feature type="compositionally biased region" description="Polar residues" evidence="1">
    <location>
        <begin position="70"/>
        <end position="80"/>
    </location>
</feature>
<feature type="compositionally biased region" description="Pro residues" evidence="1">
    <location>
        <begin position="172"/>
        <end position="182"/>
    </location>
</feature>
<dbReference type="Proteomes" id="UP001176961">
    <property type="component" value="Unassembled WGS sequence"/>
</dbReference>
<protein>
    <recommendedName>
        <fullName evidence="4">Integrase catalytic domain-containing protein</fullName>
    </recommendedName>
</protein>